<sequence>MCFHPEKCIVIRISNKRRPLQTLHEHRLEVVDREKYLGITISHDLQWANHISNTIGKATRSLGFLRHNLGRCKPSVKANAYCTLIRPSLEYASSVWDPHQTTLTKDLEQVQCRAARFVHNEYRDTSPGCVTTLLNNLGWENLELRRMKHRLTLCYKIQNQLVDINPVNHLTPGDSRTRGGHRYRQPRASGDVYKFSFYPRTVRDWNHLPESVTAAPNLEEFRTLLDSLSWTLLQHP</sequence>
<dbReference type="AlphaFoldDB" id="A0AA88YCS2"/>
<accession>A0AA88YCS2</accession>
<organism evidence="1 2">
    <name type="scientific">Pinctada imbricata</name>
    <name type="common">Atlantic pearl-oyster</name>
    <name type="synonym">Pinctada martensii</name>
    <dbReference type="NCBI Taxonomy" id="66713"/>
    <lineage>
        <taxon>Eukaryota</taxon>
        <taxon>Metazoa</taxon>
        <taxon>Spiralia</taxon>
        <taxon>Lophotrochozoa</taxon>
        <taxon>Mollusca</taxon>
        <taxon>Bivalvia</taxon>
        <taxon>Autobranchia</taxon>
        <taxon>Pteriomorphia</taxon>
        <taxon>Pterioida</taxon>
        <taxon>Pterioidea</taxon>
        <taxon>Pteriidae</taxon>
        <taxon>Pinctada</taxon>
    </lineage>
</organism>
<dbReference type="EMBL" id="VSWD01000005">
    <property type="protein sequence ID" value="KAK3102313.1"/>
    <property type="molecule type" value="Genomic_DNA"/>
</dbReference>
<dbReference type="Proteomes" id="UP001186944">
    <property type="component" value="Unassembled WGS sequence"/>
</dbReference>
<gene>
    <name evidence="1" type="ORF">FSP39_010414</name>
</gene>
<reference evidence="1" key="1">
    <citation type="submission" date="2019-08" db="EMBL/GenBank/DDBJ databases">
        <title>The improved chromosome-level genome for the pearl oyster Pinctada fucata martensii using PacBio sequencing and Hi-C.</title>
        <authorList>
            <person name="Zheng Z."/>
        </authorList>
    </citation>
    <scope>NUCLEOTIDE SEQUENCE</scope>
    <source>
        <strain evidence="1">ZZ-2019</strain>
        <tissue evidence="1">Adductor muscle</tissue>
    </source>
</reference>
<keyword evidence="2" id="KW-1185">Reference proteome</keyword>
<evidence type="ECO:0000313" key="2">
    <source>
        <dbReference type="Proteomes" id="UP001186944"/>
    </source>
</evidence>
<evidence type="ECO:0000313" key="1">
    <source>
        <dbReference type="EMBL" id="KAK3102313.1"/>
    </source>
</evidence>
<protein>
    <recommendedName>
        <fullName evidence="3">Endonuclease/reverse transcript</fullName>
    </recommendedName>
</protein>
<name>A0AA88YCS2_PINIB</name>
<comment type="caution">
    <text evidence="1">The sequence shown here is derived from an EMBL/GenBank/DDBJ whole genome shotgun (WGS) entry which is preliminary data.</text>
</comment>
<evidence type="ECO:0008006" key="3">
    <source>
        <dbReference type="Google" id="ProtNLM"/>
    </source>
</evidence>
<proteinExistence type="predicted"/>
<dbReference type="PANTHER" id="PTHR33332">
    <property type="entry name" value="REVERSE TRANSCRIPTASE DOMAIN-CONTAINING PROTEIN"/>
    <property type="match status" value="1"/>
</dbReference>